<dbReference type="GO" id="GO:0006355">
    <property type="term" value="P:regulation of DNA-templated transcription"/>
    <property type="evidence" value="ECO:0007669"/>
    <property type="project" value="TreeGrafter"/>
</dbReference>
<dbReference type="PANTHER" id="PTHR43130:SF2">
    <property type="entry name" value="DJ-1_PFPI DOMAIN-CONTAINING PROTEIN"/>
    <property type="match status" value="1"/>
</dbReference>
<sequence length="254" mass="27547">MGIAIQAVYGASWTDRLRTLSRPPPLPAWRRLLMEFALKDIALVAFDQFTDIDLFLMWDILGRNITDWRVRILGAQPVLHSAHGLPIPVHGPLSDANRADAVLFSSGKQGIPAALASPDFLPSFDLDPARQRIGSICAGAFILEQLGLLPDGRATTHPDARDGLLARGLQALDQPLVCRGNVATAGGCLAAVYLTGWLVESMFDADKRRETLRPVLPAGQREIYENLIEFSIKQGTGQTTGSIRMSEGRSGLPA</sequence>
<dbReference type="EMBL" id="QWEX01000001">
    <property type="protein sequence ID" value="RXV73968.1"/>
    <property type="molecule type" value="Genomic_DNA"/>
</dbReference>
<name>A0A4Q2AVE4_9BURK</name>
<dbReference type="Proteomes" id="UP000289650">
    <property type="component" value="Unassembled WGS sequence"/>
</dbReference>
<dbReference type="InterPro" id="IPR002818">
    <property type="entry name" value="DJ-1/PfpI"/>
</dbReference>
<accession>A0A4Q2AVE4</accession>
<proteinExistence type="predicted"/>
<dbReference type="SUPFAM" id="SSF52317">
    <property type="entry name" value="Class I glutamine amidotransferase-like"/>
    <property type="match status" value="1"/>
</dbReference>
<comment type="caution">
    <text evidence="2">The sequence shown here is derived from an EMBL/GenBank/DDBJ whole genome shotgun (WGS) entry which is preliminary data.</text>
</comment>
<dbReference type="Pfam" id="PF01965">
    <property type="entry name" value="DJ-1_PfpI"/>
    <property type="match status" value="1"/>
</dbReference>
<dbReference type="InterPro" id="IPR029062">
    <property type="entry name" value="Class_I_gatase-like"/>
</dbReference>
<dbReference type="PANTHER" id="PTHR43130">
    <property type="entry name" value="ARAC-FAMILY TRANSCRIPTIONAL REGULATOR"/>
    <property type="match status" value="1"/>
</dbReference>
<evidence type="ECO:0000259" key="1">
    <source>
        <dbReference type="Pfam" id="PF01965"/>
    </source>
</evidence>
<protein>
    <submittedName>
        <fullName evidence="2">Thiamine biosynthesis protein ThiJ</fullName>
    </submittedName>
</protein>
<dbReference type="Gene3D" id="3.40.50.880">
    <property type="match status" value="1"/>
</dbReference>
<dbReference type="OrthoDB" id="3210279at2"/>
<evidence type="ECO:0000313" key="2">
    <source>
        <dbReference type="EMBL" id="RXV73968.1"/>
    </source>
</evidence>
<dbReference type="InterPro" id="IPR052158">
    <property type="entry name" value="INH-QAR"/>
</dbReference>
<gene>
    <name evidence="2" type="ORF">D1006_01335</name>
</gene>
<feature type="domain" description="DJ-1/PfpI" evidence="1">
    <location>
        <begin position="40"/>
        <end position="196"/>
    </location>
</feature>
<reference evidence="2 3" key="1">
    <citation type="submission" date="2018-08" db="EMBL/GenBank/DDBJ databases">
        <title>Mountain-cultivated ginseng endophyte, Burkholderia stabilis and its activity against ginseng root rot disease.</title>
        <authorList>
            <person name="Tapan Kumar M."/>
            <person name="Bae H."/>
            <person name="Shanmugam G."/>
            <person name="Jeon J."/>
        </authorList>
    </citation>
    <scope>NUCLEOTIDE SEQUENCE [LARGE SCALE GENOMIC DNA]</scope>
    <source>
        <strain evidence="2 3">EB159</strain>
    </source>
</reference>
<evidence type="ECO:0000313" key="3">
    <source>
        <dbReference type="Proteomes" id="UP000289650"/>
    </source>
</evidence>
<organism evidence="2 3">
    <name type="scientific">Burkholderia stabilis</name>
    <dbReference type="NCBI Taxonomy" id="95485"/>
    <lineage>
        <taxon>Bacteria</taxon>
        <taxon>Pseudomonadati</taxon>
        <taxon>Pseudomonadota</taxon>
        <taxon>Betaproteobacteria</taxon>
        <taxon>Burkholderiales</taxon>
        <taxon>Burkholderiaceae</taxon>
        <taxon>Burkholderia</taxon>
        <taxon>Burkholderia cepacia complex</taxon>
    </lineage>
</organism>
<dbReference type="AlphaFoldDB" id="A0A4Q2AVE4"/>